<keyword evidence="3" id="KW-0560">Oxidoreductase</keyword>
<dbReference type="SUPFAM" id="SSF51735">
    <property type="entry name" value="NAD(P)-binding Rossmann-fold domains"/>
    <property type="match status" value="1"/>
</dbReference>
<dbReference type="InterPro" id="IPR008927">
    <property type="entry name" value="6-PGluconate_DH-like_C_sf"/>
</dbReference>
<gene>
    <name evidence="5" type="ORF">DM01DRAFT_1340480</name>
</gene>
<dbReference type="STRING" id="101127.A0A1X2G3T2"/>
<dbReference type="Gene3D" id="3.40.50.720">
    <property type="entry name" value="NAD(P)-binding Rossmann-like Domain"/>
    <property type="match status" value="1"/>
</dbReference>
<dbReference type="SUPFAM" id="SSF48179">
    <property type="entry name" value="6-phosphogluconate dehydrogenase C-terminal domain-like"/>
    <property type="match status" value="1"/>
</dbReference>
<evidence type="ECO:0000256" key="3">
    <source>
        <dbReference type="ARBA" id="ARBA00023002"/>
    </source>
</evidence>
<dbReference type="HAMAP" id="MF_01925">
    <property type="entry name" value="P5C_reductase"/>
    <property type="match status" value="1"/>
</dbReference>
<dbReference type="InterPro" id="IPR036291">
    <property type="entry name" value="NAD(P)-bd_dom_sf"/>
</dbReference>
<protein>
    <submittedName>
        <fullName evidence="5">Coenzyme F420-dependent NADP oxidoreductase</fullName>
    </submittedName>
</protein>
<dbReference type="Gene3D" id="1.10.3730.10">
    <property type="entry name" value="ProC C-terminal domain-like"/>
    <property type="match status" value="1"/>
</dbReference>
<evidence type="ECO:0000313" key="5">
    <source>
        <dbReference type="EMBL" id="ORX44071.1"/>
    </source>
</evidence>
<dbReference type="Pfam" id="PF14748">
    <property type="entry name" value="P5CR_dimer"/>
    <property type="match status" value="1"/>
</dbReference>
<dbReference type="GO" id="GO:0004735">
    <property type="term" value="F:pyrroline-5-carboxylate reductase activity"/>
    <property type="evidence" value="ECO:0007669"/>
    <property type="project" value="InterPro"/>
</dbReference>
<dbReference type="OrthoDB" id="10263291at2759"/>
<dbReference type="EMBL" id="MCGT01000050">
    <property type="protein sequence ID" value="ORX44071.1"/>
    <property type="molecule type" value="Genomic_DNA"/>
</dbReference>
<evidence type="ECO:0000256" key="1">
    <source>
        <dbReference type="ARBA" id="ARBA00005525"/>
    </source>
</evidence>
<dbReference type="InterPro" id="IPR000304">
    <property type="entry name" value="Pyrroline-COOH_reductase"/>
</dbReference>
<dbReference type="GO" id="GO:0055129">
    <property type="term" value="P:L-proline biosynthetic process"/>
    <property type="evidence" value="ECO:0007669"/>
    <property type="project" value="TreeGrafter"/>
</dbReference>
<reference evidence="5 6" key="1">
    <citation type="submission" date="2016-07" db="EMBL/GenBank/DDBJ databases">
        <title>Pervasive Adenine N6-methylation of Active Genes in Fungi.</title>
        <authorList>
            <consortium name="DOE Joint Genome Institute"/>
            <person name="Mondo S.J."/>
            <person name="Dannebaum R.O."/>
            <person name="Kuo R.C."/>
            <person name="Labutti K."/>
            <person name="Haridas S."/>
            <person name="Kuo A."/>
            <person name="Salamov A."/>
            <person name="Ahrendt S.R."/>
            <person name="Lipzen A."/>
            <person name="Sullivan W."/>
            <person name="Andreopoulos W.B."/>
            <person name="Clum A."/>
            <person name="Lindquist E."/>
            <person name="Daum C."/>
            <person name="Ramamoorthy G.K."/>
            <person name="Gryganskyi A."/>
            <person name="Culley D."/>
            <person name="Magnuson J.K."/>
            <person name="James T.Y."/>
            <person name="O'Malley M.A."/>
            <person name="Stajich J.E."/>
            <person name="Spatafora J.W."/>
            <person name="Visel A."/>
            <person name="Grigoriev I.V."/>
        </authorList>
    </citation>
    <scope>NUCLEOTIDE SEQUENCE [LARGE SCALE GENOMIC DNA]</scope>
    <source>
        <strain evidence="5 6">NRRL 3301</strain>
    </source>
</reference>
<accession>A0A1X2G3T2</accession>
<dbReference type="PANTHER" id="PTHR11645:SF0">
    <property type="entry name" value="PYRROLINE-5-CARBOXYLATE REDUCTASE 3"/>
    <property type="match status" value="1"/>
</dbReference>
<dbReference type="Proteomes" id="UP000242146">
    <property type="component" value="Unassembled WGS sequence"/>
</dbReference>
<proteinExistence type="inferred from homology"/>
<feature type="domain" description="Pyrroline-5-carboxylate reductase dimerisation" evidence="4">
    <location>
        <begin position="76"/>
        <end position="180"/>
    </location>
</feature>
<dbReference type="InterPro" id="IPR029036">
    <property type="entry name" value="P5CR_dimer"/>
</dbReference>
<organism evidence="5 6">
    <name type="scientific">Hesseltinella vesiculosa</name>
    <dbReference type="NCBI Taxonomy" id="101127"/>
    <lineage>
        <taxon>Eukaryota</taxon>
        <taxon>Fungi</taxon>
        <taxon>Fungi incertae sedis</taxon>
        <taxon>Mucoromycota</taxon>
        <taxon>Mucoromycotina</taxon>
        <taxon>Mucoromycetes</taxon>
        <taxon>Mucorales</taxon>
        <taxon>Cunninghamellaceae</taxon>
        <taxon>Hesseltinella</taxon>
    </lineage>
</organism>
<evidence type="ECO:0000259" key="4">
    <source>
        <dbReference type="Pfam" id="PF14748"/>
    </source>
</evidence>
<comment type="caution">
    <text evidence="5">The sequence shown here is derived from an EMBL/GenBank/DDBJ whole genome shotgun (WGS) entry which is preliminary data.</text>
</comment>
<comment type="similarity">
    <text evidence="1">Belongs to the pyrroline-5-carboxylate reductase family.</text>
</comment>
<dbReference type="AlphaFoldDB" id="A0A1X2G3T2"/>
<evidence type="ECO:0000313" key="6">
    <source>
        <dbReference type="Proteomes" id="UP000242146"/>
    </source>
</evidence>
<dbReference type="PROSITE" id="PS00521">
    <property type="entry name" value="P5CR"/>
    <property type="match status" value="1"/>
</dbReference>
<evidence type="ECO:0000256" key="2">
    <source>
        <dbReference type="ARBA" id="ARBA00022857"/>
    </source>
</evidence>
<dbReference type="FunFam" id="1.10.3730.10:FF:000001">
    <property type="entry name" value="Pyrroline-5-carboxylate reductase"/>
    <property type="match status" value="1"/>
</dbReference>
<sequence length="186" mass="20028">MPLLLSIAAGIKASSILHWLPLAVPLIRLMPNTPALIGEGVIGCFAADALVTQEHRWLAESIFKTISKVIVWVDQEAQMDAVTALSGSGPAYFFLVMEAMQSAGEAIGLSAEDAKALTMQTCLGAARMALQSEDDLVTLRRKVTSPKGTTEAAIKVMEEKHIREVIHSGIFAAYQRSQELADELGH</sequence>
<name>A0A1X2G3T2_9FUNG</name>
<dbReference type="PANTHER" id="PTHR11645">
    <property type="entry name" value="PYRROLINE-5-CARBOXYLATE REDUCTASE"/>
    <property type="match status" value="1"/>
</dbReference>
<keyword evidence="2" id="KW-0521">NADP</keyword>
<dbReference type="InterPro" id="IPR053790">
    <property type="entry name" value="P5CR-like_CS"/>
</dbReference>
<keyword evidence="6" id="KW-1185">Reference proteome</keyword>